<reference evidence="2" key="1">
    <citation type="submission" date="2022-01" db="EMBL/GenBank/DDBJ databases">
        <title>Genome Sequence Resource for Two Populations of Ditylenchus destructor, the Migratory Endoparasitic Phytonematode.</title>
        <authorList>
            <person name="Zhang H."/>
            <person name="Lin R."/>
            <person name="Xie B."/>
        </authorList>
    </citation>
    <scope>NUCLEOTIDE SEQUENCE</scope>
    <source>
        <strain evidence="2">BazhouSP</strain>
    </source>
</reference>
<dbReference type="InterPro" id="IPR039212">
    <property type="entry name" value="RBFA_mitochondrial"/>
</dbReference>
<dbReference type="Gene3D" id="3.30.300.20">
    <property type="match status" value="1"/>
</dbReference>
<dbReference type="InterPro" id="IPR015946">
    <property type="entry name" value="KH_dom-like_a/b"/>
</dbReference>
<protein>
    <submittedName>
        <fullName evidence="2">Ribosome-binding factor A domain-containing protein</fullName>
    </submittedName>
</protein>
<keyword evidence="3" id="KW-1185">Reference proteome</keyword>
<evidence type="ECO:0000313" key="3">
    <source>
        <dbReference type="Proteomes" id="UP001201812"/>
    </source>
</evidence>
<comment type="caution">
    <text evidence="2">The sequence shown here is derived from an EMBL/GenBank/DDBJ whole genome shotgun (WGS) entry which is preliminary data.</text>
</comment>
<name>A0AAD4R0P2_9BILA</name>
<sequence length="230" mass="26655">MVVLNFGRFIHTANALYSRNSRNAIANCFAKHFARKMLRTYGDGQYLKAEDVKKILPTKKPRWRKLDEKQKTKMIGAYENIISKFFLEHEKLLRLSPSLSKVEFPTLLSVAKVHWKCTGDKERDEKIAEALEDVSSSLRGYISKDLCDASVPPVLFVPDRSHLIAEEMKQIFHKADYGPKFQPFTNHAKPENRLEDYYTTTLRKWTKKVDQGKKTPQLESGIRPKNDSNH</sequence>
<dbReference type="InterPro" id="IPR023799">
    <property type="entry name" value="RbfA_dom_sf"/>
</dbReference>
<dbReference type="SUPFAM" id="SSF89919">
    <property type="entry name" value="Ribosome-binding factor A, RbfA"/>
    <property type="match status" value="1"/>
</dbReference>
<dbReference type="AlphaFoldDB" id="A0AAD4R0P2"/>
<evidence type="ECO:0000256" key="1">
    <source>
        <dbReference type="SAM" id="MobiDB-lite"/>
    </source>
</evidence>
<dbReference type="PANTHER" id="PTHR14725:SF0">
    <property type="entry name" value="RIBOSOME-BINDING FACTOR A, MITOCHONDRIAL-RELATED"/>
    <property type="match status" value="1"/>
</dbReference>
<proteinExistence type="predicted"/>
<organism evidence="2 3">
    <name type="scientific">Ditylenchus destructor</name>
    <dbReference type="NCBI Taxonomy" id="166010"/>
    <lineage>
        <taxon>Eukaryota</taxon>
        <taxon>Metazoa</taxon>
        <taxon>Ecdysozoa</taxon>
        <taxon>Nematoda</taxon>
        <taxon>Chromadorea</taxon>
        <taxon>Rhabditida</taxon>
        <taxon>Tylenchina</taxon>
        <taxon>Tylenchomorpha</taxon>
        <taxon>Sphaerularioidea</taxon>
        <taxon>Anguinidae</taxon>
        <taxon>Anguininae</taxon>
        <taxon>Ditylenchus</taxon>
    </lineage>
</organism>
<evidence type="ECO:0000313" key="2">
    <source>
        <dbReference type="EMBL" id="KAI1707976.1"/>
    </source>
</evidence>
<accession>A0AAD4R0P2</accession>
<dbReference type="EMBL" id="JAKKPZ010000038">
    <property type="protein sequence ID" value="KAI1707976.1"/>
    <property type="molecule type" value="Genomic_DNA"/>
</dbReference>
<gene>
    <name evidence="2" type="ORF">DdX_12212</name>
</gene>
<dbReference type="Proteomes" id="UP001201812">
    <property type="component" value="Unassembled WGS sequence"/>
</dbReference>
<feature type="region of interest" description="Disordered" evidence="1">
    <location>
        <begin position="207"/>
        <end position="230"/>
    </location>
</feature>
<dbReference type="PANTHER" id="PTHR14725">
    <property type="entry name" value="RIBOSOME-BINDING FACTOR A, MITOCHONDRIAL-RELATED"/>
    <property type="match status" value="1"/>
</dbReference>